<dbReference type="PANTHER" id="PTHR43353">
    <property type="entry name" value="SUCCINATE-SEMIALDEHYDE DEHYDROGENASE, MITOCHONDRIAL"/>
    <property type="match status" value="1"/>
</dbReference>
<dbReference type="InterPro" id="IPR016161">
    <property type="entry name" value="Ald_DH/histidinol_DH"/>
</dbReference>
<comment type="function">
    <text evidence="4">Catalyzes the NAD-dependent reduction of succinylglutamate semialdehyde into succinylglutamate.</text>
</comment>
<evidence type="ECO:0000259" key="7">
    <source>
        <dbReference type="Pfam" id="PF00171"/>
    </source>
</evidence>
<dbReference type="PROSITE" id="PS00687">
    <property type="entry name" value="ALDEHYDE_DEHYDR_GLU"/>
    <property type="match status" value="1"/>
</dbReference>
<dbReference type="Gene3D" id="3.40.309.10">
    <property type="entry name" value="Aldehyde Dehydrogenase, Chain A, domain 2"/>
    <property type="match status" value="1"/>
</dbReference>
<dbReference type="PROSITE" id="PS00070">
    <property type="entry name" value="ALDEHYDE_DEHYDR_CYS"/>
    <property type="match status" value="1"/>
</dbReference>
<gene>
    <name evidence="4 8" type="primary">astD</name>
    <name evidence="8" type="ORF">ACFFHW_17465</name>
</gene>
<dbReference type="InterPro" id="IPR017649">
    <property type="entry name" value="SuccinylGlu_semiald_DH_AstD"/>
</dbReference>
<evidence type="ECO:0000256" key="6">
    <source>
        <dbReference type="SAM" id="MobiDB-lite"/>
    </source>
</evidence>
<dbReference type="InterPro" id="IPR029510">
    <property type="entry name" value="Ald_DH_CS_GLU"/>
</dbReference>
<dbReference type="GO" id="GO:0043824">
    <property type="term" value="F:succinylglutamate-semialdehyde dehydrogenase activity"/>
    <property type="evidence" value="ECO:0007669"/>
    <property type="project" value="UniProtKB-EC"/>
</dbReference>
<dbReference type="EC" id="1.2.1.71" evidence="4"/>
<dbReference type="PANTHER" id="PTHR43353:SF3">
    <property type="entry name" value="ALDEHYDE DEHYDROGENASE-RELATED"/>
    <property type="match status" value="1"/>
</dbReference>
<evidence type="ECO:0000256" key="4">
    <source>
        <dbReference type="HAMAP-Rule" id="MF_01174"/>
    </source>
</evidence>
<sequence>MPLEITQQLLIDGQWQPGAGDFFSRHDPVGGERIWQGGAASADQVGLAVNAARRAFGDWAARPAEARIALLEAFGEGLAQHRDQLADTISHETGKPRWEAATEVQAMIGKIAISIAAWRERTPTRERDNNGVRAVVRHRPHGVMAVFGPYNFPGHLPNGHIVPALLAGNTVVFKPSELTPATADLTLAIWRQAGLPAGVINLVQGSADTGRALATHAGIDGLLFTGSERTGRLLHEGFAGHPEKMLALELGGNNALVVDSEVPQDIDAAVLTILQSAFISGGQRCTCARRLLVPRGSAGDRLVAALIRAMEALTVGPQFRGTHADGSGIDAAPAPFYSGLASLAAAESLLAAQRHLEAAGGQVLCRMASLGEGTSLLSPGLIDVTGIEVADEEYFGPLLQLYRYADREEALTIANNTRFGLAAGLLGGSRANWDDFVLRVRAGIVNWNRPTTGAASDAPFGGVGASGNHRPSAYYAADYCAWPVASMESERPQLPDTLPPGISLPGSGETR</sequence>
<dbReference type="Proteomes" id="UP001589814">
    <property type="component" value="Unassembled WGS sequence"/>
</dbReference>
<comment type="catalytic activity">
    <reaction evidence="4">
        <text>N-succinyl-L-glutamate 5-semialdehyde + NAD(+) + H2O = N-succinyl-L-glutamate + NADH + 2 H(+)</text>
        <dbReference type="Rhea" id="RHEA:10812"/>
        <dbReference type="ChEBI" id="CHEBI:15377"/>
        <dbReference type="ChEBI" id="CHEBI:15378"/>
        <dbReference type="ChEBI" id="CHEBI:57540"/>
        <dbReference type="ChEBI" id="CHEBI:57945"/>
        <dbReference type="ChEBI" id="CHEBI:58520"/>
        <dbReference type="ChEBI" id="CHEBI:58763"/>
        <dbReference type="EC" id="1.2.1.71"/>
    </reaction>
</comment>
<reference evidence="8 9" key="1">
    <citation type="submission" date="2024-09" db="EMBL/GenBank/DDBJ databases">
        <authorList>
            <person name="Sun Q."/>
            <person name="Mori K."/>
        </authorList>
    </citation>
    <scope>NUCLEOTIDE SEQUENCE [LARGE SCALE GENOMIC DNA]</scope>
    <source>
        <strain evidence="8 9">CCM 7415</strain>
    </source>
</reference>
<dbReference type="NCBIfam" id="NF006992">
    <property type="entry name" value="PRK09457.1"/>
    <property type="match status" value="1"/>
</dbReference>
<keyword evidence="9" id="KW-1185">Reference proteome</keyword>
<proteinExistence type="inferred from homology"/>
<feature type="binding site" evidence="4">
    <location>
        <begin position="226"/>
        <end position="231"/>
    </location>
    <ligand>
        <name>NAD(+)</name>
        <dbReference type="ChEBI" id="CHEBI:57540"/>
    </ligand>
</feature>
<name>A0ABV6G883_9GAMM</name>
<dbReference type="Pfam" id="PF00171">
    <property type="entry name" value="Aldedh"/>
    <property type="match status" value="1"/>
</dbReference>
<keyword evidence="2 4" id="KW-0560">Oxidoreductase</keyword>
<dbReference type="InterPro" id="IPR050740">
    <property type="entry name" value="Aldehyde_DH_Superfamily"/>
</dbReference>
<evidence type="ECO:0000256" key="5">
    <source>
        <dbReference type="PROSITE-ProRule" id="PRU10007"/>
    </source>
</evidence>
<dbReference type="EMBL" id="JBHLVX010000067">
    <property type="protein sequence ID" value="MFC0269755.1"/>
    <property type="molecule type" value="Genomic_DNA"/>
</dbReference>
<dbReference type="NCBIfam" id="TIGR03240">
    <property type="entry name" value="arg_catab_astD"/>
    <property type="match status" value="1"/>
</dbReference>
<accession>A0ABV6G883</accession>
<protein>
    <recommendedName>
        <fullName evidence="4">N-succinylglutamate 5-semialdehyde dehydrogenase</fullName>
        <ecNumber evidence="4">1.2.1.71</ecNumber>
    </recommendedName>
    <alternativeName>
        <fullName evidence="4">Succinylglutamic semialdehyde dehydrogenase</fullName>
        <shortName evidence="4">SGSD</shortName>
    </alternativeName>
</protein>
<feature type="domain" description="Aldehyde dehydrogenase" evidence="7">
    <location>
        <begin position="15"/>
        <end position="478"/>
    </location>
</feature>
<dbReference type="InterPro" id="IPR015590">
    <property type="entry name" value="Aldehyde_DH_dom"/>
</dbReference>
<evidence type="ECO:0000256" key="3">
    <source>
        <dbReference type="ARBA" id="ARBA00023027"/>
    </source>
</evidence>
<dbReference type="InterPro" id="IPR016163">
    <property type="entry name" value="Ald_DH_C"/>
</dbReference>
<keyword evidence="3 4" id="KW-0520">NAD</keyword>
<evidence type="ECO:0000313" key="8">
    <source>
        <dbReference type="EMBL" id="MFC0269755.1"/>
    </source>
</evidence>
<evidence type="ECO:0000313" key="9">
    <source>
        <dbReference type="Proteomes" id="UP001589814"/>
    </source>
</evidence>
<evidence type="ECO:0000256" key="1">
    <source>
        <dbReference type="ARBA" id="ARBA00022503"/>
    </source>
</evidence>
<feature type="active site" evidence="4 5">
    <location>
        <position position="249"/>
    </location>
</feature>
<comment type="similarity">
    <text evidence="4">Belongs to the aldehyde dehydrogenase family. AstD subfamily.</text>
</comment>
<dbReference type="Gene3D" id="3.40.605.10">
    <property type="entry name" value="Aldehyde Dehydrogenase, Chain A, domain 1"/>
    <property type="match status" value="1"/>
</dbReference>
<dbReference type="InterPro" id="IPR016160">
    <property type="entry name" value="Ald_DH_CS_CYS"/>
</dbReference>
<feature type="active site" evidence="4">
    <location>
        <position position="285"/>
    </location>
</feature>
<evidence type="ECO:0000256" key="2">
    <source>
        <dbReference type="ARBA" id="ARBA00023002"/>
    </source>
</evidence>
<dbReference type="CDD" id="cd07095">
    <property type="entry name" value="ALDH_SGSD_AstD"/>
    <property type="match status" value="1"/>
</dbReference>
<comment type="caution">
    <text evidence="8">The sequence shown here is derived from an EMBL/GenBank/DDBJ whole genome shotgun (WGS) entry which is preliminary data.</text>
</comment>
<keyword evidence="1 4" id="KW-0056">Arginine metabolism</keyword>
<dbReference type="SUPFAM" id="SSF53720">
    <property type="entry name" value="ALDH-like"/>
    <property type="match status" value="1"/>
</dbReference>
<dbReference type="HAMAP" id="MF_01174">
    <property type="entry name" value="Aldedh_AstD"/>
    <property type="match status" value="1"/>
</dbReference>
<dbReference type="RefSeq" id="WP_019952022.1">
    <property type="nucleotide sequence ID" value="NZ_JBHLVX010000067.1"/>
</dbReference>
<feature type="region of interest" description="Disordered" evidence="6">
    <location>
        <begin position="490"/>
        <end position="511"/>
    </location>
</feature>
<organism evidence="8 9">
    <name type="scientific">Kushneria aurantia</name>
    <dbReference type="NCBI Taxonomy" id="504092"/>
    <lineage>
        <taxon>Bacteria</taxon>
        <taxon>Pseudomonadati</taxon>
        <taxon>Pseudomonadota</taxon>
        <taxon>Gammaproteobacteria</taxon>
        <taxon>Oceanospirillales</taxon>
        <taxon>Halomonadaceae</taxon>
        <taxon>Kushneria</taxon>
    </lineage>
</organism>
<comment type="pathway">
    <text evidence="4">Amino-acid degradation; L-arginine degradation via AST pathway; L-glutamate and succinate from L-arginine: step 4/5.</text>
</comment>
<dbReference type="InterPro" id="IPR016162">
    <property type="entry name" value="Ald_DH_N"/>
</dbReference>